<dbReference type="AlphaFoldDB" id="A0A813YIK7"/>
<comment type="caution">
    <text evidence="1">The sequence shown here is derived from an EMBL/GenBank/DDBJ whole genome shotgun (WGS) entry which is preliminary data.</text>
</comment>
<evidence type="ECO:0000313" key="1">
    <source>
        <dbReference type="EMBL" id="CAF0884774.1"/>
    </source>
</evidence>
<dbReference type="Proteomes" id="UP000663879">
    <property type="component" value="Unassembled WGS sequence"/>
</dbReference>
<keyword evidence="2" id="KW-1185">Reference proteome</keyword>
<organism evidence="1 2">
    <name type="scientific">Brachionus calyciflorus</name>
    <dbReference type="NCBI Taxonomy" id="104777"/>
    <lineage>
        <taxon>Eukaryota</taxon>
        <taxon>Metazoa</taxon>
        <taxon>Spiralia</taxon>
        <taxon>Gnathifera</taxon>
        <taxon>Rotifera</taxon>
        <taxon>Eurotatoria</taxon>
        <taxon>Monogononta</taxon>
        <taxon>Pseudotrocha</taxon>
        <taxon>Ploima</taxon>
        <taxon>Brachionidae</taxon>
        <taxon>Brachionus</taxon>
    </lineage>
</organism>
<accession>A0A813YIK7</accession>
<gene>
    <name evidence="1" type="ORF">OXX778_LOCUS10604</name>
</gene>
<evidence type="ECO:0000313" key="2">
    <source>
        <dbReference type="Proteomes" id="UP000663879"/>
    </source>
</evidence>
<name>A0A813YIK7_9BILA</name>
<protein>
    <submittedName>
        <fullName evidence="1">Uncharacterized protein</fullName>
    </submittedName>
</protein>
<proteinExistence type="predicted"/>
<sequence length="95" mass="10920">MDSNSLSLEDFCSSQKFMEDYELISNNSDNASSSQSQDFVSDLSSDGQQSIIIEATVDFSDNNFTFFENGFYKTTDIFYSLKRCDMIRKSNIYSY</sequence>
<reference evidence="1" key="1">
    <citation type="submission" date="2021-02" db="EMBL/GenBank/DDBJ databases">
        <authorList>
            <person name="Nowell W R."/>
        </authorList>
    </citation>
    <scope>NUCLEOTIDE SEQUENCE</scope>
    <source>
        <strain evidence="1">Ploen Becks lab</strain>
    </source>
</reference>
<dbReference type="EMBL" id="CAJNOC010001700">
    <property type="protein sequence ID" value="CAF0884774.1"/>
    <property type="molecule type" value="Genomic_DNA"/>
</dbReference>